<dbReference type="SUPFAM" id="SSF50370">
    <property type="entry name" value="Ricin B-like lectins"/>
    <property type="match status" value="1"/>
</dbReference>
<feature type="chain" id="PRO_5032477432" description="Bulb-type lectin domain-containing protein" evidence="2">
    <location>
        <begin position="29"/>
        <end position="591"/>
    </location>
</feature>
<feature type="signal peptide" evidence="2">
    <location>
        <begin position="1"/>
        <end position="28"/>
    </location>
</feature>
<feature type="compositionally biased region" description="Pro residues" evidence="1">
    <location>
        <begin position="59"/>
        <end position="128"/>
    </location>
</feature>
<evidence type="ECO:0008006" key="5">
    <source>
        <dbReference type="Google" id="ProtNLM"/>
    </source>
</evidence>
<dbReference type="InterPro" id="IPR035992">
    <property type="entry name" value="Ricin_B-like_lectins"/>
</dbReference>
<dbReference type="EMBL" id="JAEHOE010000033">
    <property type="protein sequence ID" value="KAG2494077.1"/>
    <property type="molecule type" value="Genomic_DNA"/>
</dbReference>
<organism evidence="3 4">
    <name type="scientific">Edaphochlamys debaryana</name>
    <dbReference type="NCBI Taxonomy" id="47281"/>
    <lineage>
        <taxon>Eukaryota</taxon>
        <taxon>Viridiplantae</taxon>
        <taxon>Chlorophyta</taxon>
        <taxon>core chlorophytes</taxon>
        <taxon>Chlorophyceae</taxon>
        <taxon>CS clade</taxon>
        <taxon>Chlamydomonadales</taxon>
        <taxon>Chlamydomonadales incertae sedis</taxon>
        <taxon>Edaphochlamys</taxon>
    </lineage>
</organism>
<proteinExistence type="predicted"/>
<evidence type="ECO:0000313" key="4">
    <source>
        <dbReference type="Proteomes" id="UP000612055"/>
    </source>
</evidence>
<comment type="caution">
    <text evidence="3">The sequence shown here is derived from an EMBL/GenBank/DDBJ whole genome shotgun (WGS) entry which is preliminary data.</text>
</comment>
<evidence type="ECO:0000256" key="2">
    <source>
        <dbReference type="SAM" id="SignalP"/>
    </source>
</evidence>
<name>A0A835Y2N0_9CHLO</name>
<dbReference type="AlphaFoldDB" id="A0A835Y2N0"/>
<accession>A0A835Y2N0</accession>
<dbReference type="Proteomes" id="UP000612055">
    <property type="component" value="Unassembled WGS sequence"/>
</dbReference>
<dbReference type="PRINTS" id="PR01217">
    <property type="entry name" value="PRICHEXTENSN"/>
</dbReference>
<dbReference type="Gene3D" id="2.80.10.50">
    <property type="match status" value="1"/>
</dbReference>
<evidence type="ECO:0000313" key="3">
    <source>
        <dbReference type="EMBL" id="KAG2494077.1"/>
    </source>
</evidence>
<reference evidence="3" key="1">
    <citation type="journal article" date="2020" name="bioRxiv">
        <title>Comparative genomics of Chlamydomonas.</title>
        <authorList>
            <person name="Craig R.J."/>
            <person name="Hasan A.R."/>
            <person name="Ness R.W."/>
            <person name="Keightley P.D."/>
        </authorList>
    </citation>
    <scope>NUCLEOTIDE SEQUENCE</scope>
    <source>
        <strain evidence="3">CCAP 11/70</strain>
    </source>
</reference>
<feature type="region of interest" description="Disordered" evidence="1">
    <location>
        <begin position="37"/>
        <end position="141"/>
    </location>
</feature>
<keyword evidence="2" id="KW-0732">Signal</keyword>
<keyword evidence="4" id="KW-1185">Reference proteome</keyword>
<sequence length="591" mass="65426">MALRRPLALGSSVALAFVIAVLLRQGVALRDLQEDAVSNGATTRSNERHLLQSDSSPPRVRPPPSPPRVKSPPSPPRVKSPPSPPRVRSPPSPPRVRSPPSPPRVKSPPSPPRVRSPPSPKSPPPSPPAVSKRSPPLPPVVLPGYTTMKSRPNCPASISKCDQSQTTCALYRHATQTEATWKCGRLYSPDLSKYLEIDYMQAIMVKYAWPSEPLFQTYGYSQIGSIEDTDFGPDPTTLIITEEGRWIQVSSKDPSKVWTSSDNFGTSFPDYAGKANGPFTLDLDNSGELRILNKAGKTVWTSKDYNEIALCDDTKFVRWKKGTSDGQSRWAVCVCKGGKVNIMYWLDGDSPDSMCFDFPDPLILMTETNEIGSGYDMAIGLAEGDNGTAGTDVSQQPLDPRNENLEWILQEVRVSPYADAVDDFWLDSTEDYDTIVYYWLRLNDKNGLCATAYANVSAVSLEPCDHKNYGQHFLVERVTSQRIALQSRAEFTKINSVTFLPHCLGVADSDPSANATLVQTECDYGIAQRFRFYVPPATRRSALESPELAASLRIGEDDGDILPWERPDLDLEGLPEWKRDIVEGHRSGRLW</sequence>
<gene>
    <name evidence="3" type="ORF">HYH03_007719</name>
</gene>
<protein>
    <recommendedName>
        <fullName evidence="5">Bulb-type lectin domain-containing protein</fullName>
    </recommendedName>
</protein>
<evidence type="ECO:0000256" key="1">
    <source>
        <dbReference type="SAM" id="MobiDB-lite"/>
    </source>
</evidence>